<dbReference type="PIRSF" id="PIRSF029958">
    <property type="entry name" value="Necrosis-inducing_protein"/>
    <property type="match status" value="1"/>
</dbReference>
<feature type="signal peptide" evidence="5">
    <location>
        <begin position="1"/>
        <end position="19"/>
    </location>
</feature>
<comment type="caution">
    <text evidence="6">The sequence shown here is derived from an EMBL/GenBank/DDBJ whole genome shotgun (WGS) entry which is preliminary data.</text>
</comment>
<dbReference type="EMBL" id="NBNE01008762">
    <property type="protein sequence ID" value="OWY99136.1"/>
    <property type="molecule type" value="Genomic_DNA"/>
</dbReference>
<dbReference type="AlphaFoldDB" id="A0A225V319"/>
<protein>
    <submittedName>
        <fullName evidence="6">Necrosis inducing protein NPP1</fullName>
    </submittedName>
</protein>
<keyword evidence="3" id="KW-0964">Secreted</keyword>
<evidence type="ECO:0000256" key="2">
    <source>
        <dbReference type="ARBA" id="ARBA00009520"/>
    </source>
</evidence>
<evidence type="ECO:0000313" key="7">
    <source>
        <dbReference type="Proteomes" id="UP000198211"/>
    </source>
</evidence>
<organism evidence="6 7">
    <name type="scientific">Phytophthora megakarya</name>
    <dbReference type="NCBI Taxonomy" id="4795"/>
    <lineage>
        <taxon>Eukaryota</taxon>
        <taxon>Sar</taxon>
        <taxon>Stramenopiles</taxon>
        <taxon>Oomycota</taxon>
        <taxon>Peronosporomycetes</taxon>
        <taxon>Peronosporales</taxon>
        <taxon>Peronosporaceae</taxon>
        <taxon>Phytophthora</taxon>
    </lineage>
</organism>
<dbReference type="PANTHER" id="PTHR33657">
    <property type="entry name" value="DOMAIN PROTEIN, PUTATIVE (AFU_ORTHOLOGUE AFUA_5G00600)-RELATED"/>
    <property type="match status" value="1"/>
</dbReference>
<reference evidence="7" key="1">
    <citation type="submission" date="2017-03" db="EMBL/GenBank/DDBJ databases">
        <title>Phytopthora megakarya and P. palmivora, two closely related causual agents of cacao black pod achieved similar genome size and gene model numbers by different mechanisms.</title>
        <authorList>
            <person name="Ali S."/>
            <person name="Shao J."/>
            <person name="Larry D.J."/>
            <person name="Kronmiller B."/>
            <person name="Shen D."/>
            <person name="Strem M.D."/>
            <person name="Melnick R.L."/>
            <person name="Guiltinan M.J."/>
            <person name="Tyler B.M."/>
            <person name="Meinhardt L.W."/>
            <person name="Bailey B.A."/>
        </authorList>
    </citation>
    <scope>NUCLEOTIDE SEQUENCE [LARGE SCALE GENOMIC DNA]</scope>
    <source>
        <strain evidence="7">zdho120</strain>
    </source>
</reference>
<comment type="subcellular location">
    <subcellularLocation>
        <location evidence="1">Secreted</location>
    </subcellularLocation>
</comment>
<evidence type="ECO:0000256" key="4">
    <source>
        <dbReference type="ARBA" id="ARBA00023026"/>
    </source>
</evidence>
<dbReference type="OrthoDB" id="107775at2759"/>
<sequence>MNLRVFVFAAIAAMVIVHAEVTYIDPDQVEPFPQPTPKTDSEKAAVKFKPQLIVSYGCHPYPAVQADGSVSNGMKGKGECQGSASGSQVYARSKWYNDKWAIMYAWYLPKGRYSAALGVAGKYKGGQITFKNKQRKAQDGDRHFWEVTVVWVDNPVNSTVLGVSMNLGRNLETEVPVATRHLDGSSVKLDSYNGRGFPKPRLQLTEERGEFQDLITWEQLTDEARDALSDAEFGGWLMSKLTTKRDMPLKDGIFEERLEDAWPF</sequence>
<keyword evidence="7" id="KW-1185">Reference proteome</keyword>
<evidence type="ECO:0000256" key="1">
    <source>
        <dbReference type="ARBA" id="ARBA00004613"/>
    </source>
</evidence>
<gene>
    <name evidence="6" type="ORF">PHMEG_00029921</name>
</gene>
<evidence type="ECO:0000313" key="6">
    <source>
        <dbReference type="EMBL" id="OWY99136.1"/>
    </source>
</evidence>
<name>A0A225V319_9STRA</name>
<accession>A0A225V319</accession>
<dbReference type="GO" id="GO:0005576">
    <property type="term" value="C:extracellular region"/>
    <property type="evidence" value="ECO:0007669"/>
    <property type="project" value="UniProtKB-SubCell"/>
</dbReference>
<evidence type="ECO:0000256" key="3">
    <source>
        <dbReference type="ARBA" id="ARBA00022525"/>
    </source>
</evidence>
<dbReference type="PANTHER" id="PTHR33657:SF8">
    <property type="entry name" value="DOMAIN PROTEIN, PUTATIVE (AFU_ORTHOLOGUE AFUA_5G00600)-RELATED"/>
    <property type="match status" value="1"/>
</dbReference>
<evidence type="ECO:0000256" key="5">
    <source>
        <dbReference type="SAM" id="SignalP"/>
    </source>
</evidence>
<keyword evidence="4" id="KW-0843">Virulence</keyword>
<comment type="similarity">
    <text evidence="2">Belongs to the Necrosis inducing protein (NPP1) family.</text>
</comment>
<dbReference type="Pfam" id="PF05630">
    <property type="entry name" value="NPP1"/>
    <property type="match status" value="1"/>
</dbReference>
<dbReference type="STRING" id="4795.A0A225V319"/>
<feature type="chain" id="PRO_5013302328" evidence="5">
    <location>
        <begin position="20"/>
        <end position="264"/>
    </location>
</feature>
<dbReference type="Proteomes" id="UP000198211">
    <property type="component" value="Unassembled WGS sequence"/>
</dbReference>
<keyword evidence="5" id="KW-0732">Signal</keyword>
<dbReference type="InterPro" id="IPR008701">
    <property type="entry name" value="NPP1"/>
</dbReference>
<proteinExistence type="inferred from homology"/>